<reference evidence="3" key="1">
    <citation type="submission" date="2016-06" db="UniProtKB">
        <authorList>
            <consortium name="WormBaseParasite"/>
        </authorList>
    </citation>
    <scope>IDENTIFICATION</scope>
</reference>
<dbReference type="WBParaSite" id="SCUD_0001101001-mRNA-1">
    <property type="protein sequence ID" value="SCUD_0001101001-mRNA-1"/>
    <property type="gene ID" value="SCUD_0001101001"/>
</dbReference>
<dbReference type="EMBL" id="UZAK01034122">
    <property type="protein sequence ID" value="VDP42563.1"/>
    <property type="molecule type" value="Genomic_DNA"/>
</dbReference>
<evidence type="ECO:0000313" key="3">
    <source>
        <dbReference type="WBParaSite" id="SCUD_0001101001-mRNA-1"/>
    </source>
</evidence>
<organism evidence="3">
    <name type="scientific">Schistosoma curassoni</name>
    <dbReference type="NCBI Taxonomy" id="6186"/>
    <lineage>
        <taxon>Eukaryota</taxon>
        <taxon>Metazoa</taxon>
        <taxon>Spiralia</taxon>
        <taxon>Lophotrochozoa</taxon>
        <taxon>Platyhelminthes</taxon>
        <taxon>Trematoda</taxon>
        <taxon>Digenea</taxon>
        <taxon>Strigeidida</taxon>
        <taxon>Schistosomatoidea</taxon>
        <taxon>Schistosomatidae</taxon>
        <taxon>Schistosoma</taxon>
    </lineage>
</organism>
<dbReference type="AlphaFoldDB" id="A0A183K7N1"/>
<protein>
    <submittedName>
        <fullName evidence="1 3">Uncharacterized protein</fullName>
    </submittedName>
</protein>
<reference evidence="1 2" key="2">
    <citation type="submission" date="2018-11" db="EMBL/GenBank/DDBJ databases">
        <authorList>
            <consortium name="Pathogen Informatics"/>
        </authorList>
    </citation>
    <scope>NUCLEOTIDE SEQUENCE [LARGE SCALE GENOMIC DNA]</scope>
    <source>
        <strain evidence="1">Dakar</strain>
        <strain evidence="2">Dakar, Senegal</strain>
    </source>
</reference>
<evidence type="ECO:0000313" key="1">
    <source>
        <dbReference type="EMBL" id="VDP42563.1"/>
    </source>
</evidence>
<dbReference type="Proteomes" id="UP000279833">
    <property type="component" value="Unassembled WGS sequence"/>
</dbReference>
<name>A0A183K7N1_9TREM</name>
<dbReference type="STRING" id="6186.A0A183K7N1"/>
<keyword evidence="2" id="KW-1185">Reference proteome</keyword>
<sequence length="147" mass="17057">MDICVGQQNTSEFKVTRNNTFKALQDLLKKEETTMEDSWKGIKDPLTSMCRKVLGNKKHHHKEWFSIETLDKIKERKNKKTAINNSRIRTEKVDAQAEYTEANKQVKNSIKTDKHEYIEDLATTTEKAATEPNIKQLYNTTKKPTGK</sequence>
<proteinExistence type="predicted"/>
<accession>A0A183K7N1</accession>
<gene>
    <name evidence="1" type="ORF">SCUD_LOCUS11010</name>
</gene>
<evidence type="ECO:0000313" key="2">
    <source>
        <dbReference type="Proteomes" id="UP000279833"/>
    </source>
</evidence>